<keyword evidence="3" id="KW-1185">Reference proteome</keyword>
<keyword evidence="1" id="KW-1133">Transmembrane helix</keyword>
<evidence type="ECO:0000313" key="3">
    <source>
        <dbReference type="Proteomes" id="UP001299409"/>
    </source>
</evidence>
<comment type="caution">
    <text evidence="2">The sequence shown here is derived from an EMBL/GenBank/DDBJ whole genome shotgun (WGS) entry which is preliminary data.</text>
</comment>
<evidence type="ECO:0000313" key="2">
    <source>
        <dbReference type="EMBL" id="MCB5445345.1"/>
    </source>
</evidence>
<keyword evidence="2" id="KW-0449">Lipoprotein</keyword>
<organism evidence="2 3">
    <name type="scientific">Intestinibacter bartlettii</name>
    <dbReference type="NCBI Taxonomy" id="261299"/>
    <lineage>
        <taxon>Bacteria</taxon>
        <taxon>Bacillati</taxon>
        <taxon>Bacillota</taxon>
        <taxon>Clostridia</taxon>
        <taxon>Peptostreptococcales</taxon>
        <taxon>Peptostreptococcaceae</taxon>
        <taxon>Intestinibacter</taxon>
    </lineage>
</organism>
<accession>A0ABS8CV64</accession>
<feature type="transmembrane region" description="Helical" evidence="1">
    <location>
        <begin position="20"/>
        <end position="37"/>
    </location>
</feature>
<sequence length="159" mass="19106">MFKNKIIKCSNLIDVNEDKIIEFIFILLTIVGIFFTFVHIDYIKYICCIVIVLYCIYYIFFYTKIPEITLSTEELLNEYIKNLEEADNKYNNKYIKLISELLDINFIEKYMVFITLKKNEKYLLEGKIILPSNKCIRYLKKIKLIILKFMVKFSGMKIL</sequence>
<dbReference type="Proteomes" id="UP001299409">
    <property type="component" value="Unassembled WGS sequence"/>
</dbReference>
<proteinExistence type="predicted"/>
<protein>
    <submittedName>
        <fullName evidence="2">OB-fold putative lipoprotein</fullName>
    </submittedName>
</protein>
<feature type="transmembrane region" description="Helical" evidence="1">
    <location>
        <begin position="43"/>
        <end position="61"/>
    </location>
</feature>
<evidence type="ECO:0000256" key="1">
    <source>
        <dbReference type="SAM" id="Phobius"/>
    </source>
</evidence>
<gene>
    <name evidence="2" type="ORF">LIP50_03920</name>
</gene>
<name>A0ABS8CV64_9FIRM</name>
<dbReference type="RefSeq" id="WP_226915372.1">
    <property type="nucleotide sequence ID" value="NZ_BAABXU010000001.1"/>
</dbReference>
<keyword evidence="1" id="KW-0812">Transmembrane</keyword>
<keyword evidence="1" id="KW-0472">Membrane</keyword>
<reference evidence="2 3" key="1">
    <citation type="submission" date="2021-10" db="EMBL/GenBank/DDBJ databases">
        <title>Collection of gut derived symbiotic bacterial strains cultured from healthy donors.</title>
        <authorList>
            <person name="Lin H."/>
            <person name="Littmann E."/>
            <person name="Claire K."/>
            <person name="Pamer E."/>
        </authorList>
    </citation>
    <scope>NUCLEOTIDE SEQUENCE [LARGE SCALE GENOMIC DNA]</scope>
    <source>
        <strain evidence="2 3">MSK.17.68</strain>
    </source>
</reference>
<dbReference type="EMBL" id="JAJBMB010000003">
    <property type="protein sequence ID" value="MCB5445345.1"/>
    <property type="molecule type" value="Genomic_DNA"/>
</dbReference>